<keyword evidence="5" id="KW-0812">Transmembrane</keyword>
<evidence type="ECO:0000256" key="5">
    <source>
        <dbReference type="SAM" id="Phobius"/>
    </source>
</evidence>
<dbReference type="Pfam" id="PF04577">
    <property type="entry name" value="Glyco_transf_61"/>
    <property type="match status" value="1"/>
</dbReference>
<keyword evidence="3" id="KW-0808">Transferase</keyword>
<keyword evidence="4" id="KW-0325">Glycoprotein</keyword>
<dbReference type="EMBL" id="JADFTS010000006">
    <property type="protein sequence ID" value="KAF9602415.1"/>
    <property type="molecule type" value="Genomic_DNA"/>
</dbReference>
<evidence type="ECO:0000256" key="3">
    <source>
        <dbReference type="ARBA" id="ARBA00022679"/>
    </source>
</evidence>
<comment type="subcellular location">
    <subcellularLocation>
        <location evidence="1">Golgi apparatus membrane</location>
        <topology evidence="1">Single-pass type II membrane protein</topology>
    </subcellularLocation>
</comment>
<keyword evidence="5" id="KW-1133">Transmembrane helix</keyword>
<dbReference type="GO" id="GO:0000139">
    <property type="term" value="C:Golgi membrane"/>
    <property type="evidence" value="ECO:0007669"/>
    <property type="project" value="UniProtKB-SubCell"/>
</dbReference>
<feature type="transmembrane region" description="Helical" evidence="5">
    <location>
        <begin position="19"/>
        <end position="38"/>
    </location>
</feature>
<dbReference type="OrthoDB" id="529273at2759"/>
<gene>
    <name evidence="7" type="ORF">IFM89_027544</name>
</gene>
<reference evidence="7 8" key="1">
    <citation type="submission" date="2020-10" db="EMBL/GenBank/DDBJ databases">
        <title>The Coptis chinensis genome and diversification of protoberbering-type alkaloids.</title>
        <authorList>
            <person name="Wang B."/>
            <person name="Shu S."/>
            <person name="Song C."/>
            <person name="Liu Y."/>
        </authorList>
    </citation>
    <scope>NUCLEOTIDE SEQUENCE [LARGE SCALE GENOMIC DNA]</scope>
    <source>
        <strain evidence="7">HL-2020</strain>
        <tissue evidence="7">Leaf</tissue>
    </source>
</reference>
<protein>
    <recommendedName>
        <fullName evidence="6">Glycosyltransferase 61 catalytic domain-containing protein</fullName>
    </recommendedName>
</protein>
<dbReference type="PANTHER" id="PTHR20961:SF5">
    <property type="entry name" value="GLYCOSYLTRANSFERASE-RELATED"/>
    <property type="match status" value="1"/>
</dbReference>
<dbReference type="Proteomes" id="UP000631114">
    <property type="component" value="Unassembled WGS sequence"/>
</dbReference>
<evidence type="ECO:0000256" key="1">
    <source>
        <dbReference type="ARBA" id="ARBA00004323"/>
    </source>
</evidence>
<dbReference type="InterPro" id="IPR049625">
    <property type="entry name" value="Glyco_transf_61_cat"/>
</dbReference>
<dbReference type="PANTHER" id="PTHR20961">
    <property type="entry name" value="GLYCOSYLTRANSFERASE"/>
    <property type="match status" value="1"/>
</dbReference>
<dbReference type="GO" id="GO:0016763">
    <property type="term" value="F:pentosyltransferase activity"/>
    <property type="evidence" value="ECO:0007669"/>
    <property type="project" value="UniProtKB-ARBA"/>
</dbReference>
<name>A0A835HN00_9MAGN</name>
<dbReference type="AlphaFoldDB" id="A0A835HN00"/>
<evidence type="ECO:0000256" key="2">
    <source>
        <dbReference type="ARBA" id="ARBA00022676"/>
    </source>
</evidence>
<keyword evidence="5" id="KW-0472">Membrane</keyword>
<evidence type="ECO:0000313" key="8">
    <source>
        <dbReference type="Proteomes" id="UP000631114"/>
    </source>
</evidence>
<sequence>MEYNTIFAKSFSRHEQKKLGVTAFLGSLIILLSIFTVFRPSFRHLPILNLRVSMRAGLAMLMFEDTRSSPQESIPIKHAGEGGPFISLPAPFIAEAEEIKQEMKPVCNVFEERSDFCNIDGHIRVHGNSSTIYFASSQVGGWAGNESWRLRPYARKTDLTAMGSVTQLSVKPITANQIAPSCSVNHSVPAVVFSIGGYSGNHFHDFADILVPLYVTSRQFDGEVQFLITNVKAFWLLKYQTALKALSRYDIINMDKDNDVHCFPSVIVGLQYHTELIIDPSKSVNGYSMSSFREFLRSAYSLKRKRAIKISDRRRKKPRLLIVSRKRTRSFTNGDDIVKMAKSLGFAVVVAEPGMTGLSQFAQIVNSCDVMMGVHGAGLTNLVFLPTNAILIQIVPWGRLEWLSTHYFGEPAVRMNIRYMEYRIKEEESTLIQQYPRDHAVFKDPMSIHKQGWNALKSTFLDKQNVNLDVHWFRRTLLEALELLHH</sequence>
<evidence type="ECO:0000256" key="4">
    <source>
        <dbReference type="ARBA" id="ARBA00023180"/>
    </source>
</evidence>
<evidence type="ECO:0000313" key="7">
    <source>
        <dbReference type="EMBL" id="KAF9602415.1"/>
    </source>
</evidence>
<accession>A0A835HN00</accession>
<evidence type="ECO:0000259" key="6">
    <source>
        <dbReference type="Pfam" id="PF04577"/>
    </source>
</evidence>
<organism evidence="7 8">
    <name type="scientific">Coptis chinensis</name>
    <dbReference type="NCBI Taxonomy" id="261450"/>
    <lineage>
        <taxon>Eukaryota</taxon>
        <taxon>Viridiplantae</taxon>
        <taxon>Streptophyta</taxon>
        <taxon>Embryophyta</taxon>
        <taxon>Tracheophyta</taxon>
        <taxon>Spermatophyta</taxon>
        <taxon>Magnoliopsida</taxon>
        <taxon>Ranunculales</taxon>
        <taxon>Ranunculaceae</taxon>
        <taxon>Coptidoideae</taxon>
        <taxon>Coptis</taxon>
    </lineage>
</organism>
<dbReference type="InterPro" id="IPR007657">
    <property type="entry name" value="Glycosyltransferase_61"/>
</dbReference>
<comment type="caution">
    <text evidence="7">The sequence shown here is derived from an EMBL/GenBank/DDBJ whole genome shotgun (WGS) entry which is preliminary data.</text>
</comment>
<keyword evidence="8" id="KW-1185">Reference proteome</keyword>
<proteinExistence type="predicted"/>
<keyword evidence="2" id="KW-0328">Glycosyltransferase</keyword>
<feature type="domain" description="Glycosyltransferase 61 catalytic" evidence="6">
    <location>
        <begin position="281"/>
        <end position="391"/>
    </location>
</feature>